<evidence type="ECO:0000256" key="3">
    <source>
        <dbReference type="ARBA" id="ARBA00022679"/>
    </source>
</evidence>
<keyword evidence="12" id="KW-1185">Reference proteome</keyword>
<evidence type="ECO:0000256" key="5">
    <source>
        <dbReference type="ARBA" id="ARBA00023315"/>
    </source>
</evidence>
<gene>
    <name evidence="11" type="ORF">SAMN04488004_102213</name>
</gene>
<dbReference type="RefSeq" id="WP_090185171.1">
    <property type="nucleotide sequence ID" value="NZ_FOTF01000002.1"/>
</dbReference>
<keyword evidence="5 11" id="KW-0012">Acyltransferase</keyword>
<evidence type="ECO:0000256" key="8">
    <source>
        <dbReference type="ARBA" id="ARBA00039866"/>
    </source>
</evidence>
<evidence type="ECO:0000256" key="7">
    <source>
        <dbReference type="ARBA" id="ARBA00039058"/>
    </source>
</evidence>
<keyword evidence="4" id="KW-0443">Lipid metabolism</keyword>
<evidence type="ECO:0000256" key="2">
    <source>
        <dbReference type="ARBA" id="ARBA00022516"/>
    </source>
</evidence>
<dbReference type="EMBL" id="FOTF01000002">
    <property type="protein sequence ID" value="SFK81494.1"/>
    <property type="molecule type" value="Genomic_DNA"/>
</dbReference>
<dbReference type="Proteomes" id="UP000199550">
    <property type="component" value="Unassembled WGS sequence"/>
</dbReference>
<protein>
    <recommendedName>
        <fullName evidence="8">L-ornithine N(alpha)-acyltransferase</fullName>
        <ecNumber evidence="7">2.3.2.30</ecNumber>
    </recommendedName>
</protein>
<keyword evidence="3 11" id="KW-0808">Transferase</keyword>
<comment type="similarity">
    <text evidence="6">Belongs to the acetyltransferase family. OlsB subfamily.</text>
</comment>
<evidence type="ECO:0000256" key="10">
    <source>
        <dbReference type="ARBA" id="ARBA00047785"/>
    </source>
</evidence>
<evidence type="ECO:0000256" key="4">
    <source>
        <dbReference type="ARBA" id="ARBA00023098"/>
    </source>
</evidence>
<dbReference type="OrthoDB" id="9787072at2"/>
<dbReference type="EC" id="2.3.2.30" evidence="7"/>
<keyword evidence="2" id="KW-0444">Lipid biosynthesis</keyword>
<dbReference type="GO" id="GO:0006629">
    <property type="term" value="P:lipid metabolic process"/>
    <property type="evidence" value="ECO:0007669"/>
    <property type="project" value="UniProtKB-KW"/>
</dbReference>
<organism evidence="11 12">
    <name type="scientific">Loktanella salsilacus</name>
    <dbReference type="NCBI Taxonomy" id="195913"/>
    <lineage>
        <taxon>Bacteria</taxon>
        <taxon>Pseudomonadati</taxon>
        <taxon>Pseudomonadota</taxon>
        <taxon>Alphaproteobacteria</taxon>
        <taxon>Rhodobacterales</taxon>
        <taxon>Roseobacteraceae</taxon>
        <taxon>Loktanella</taxon>
    </lineage>
</organism>
<evidence type="ECO:0000313" key="12">
    <source>
        <dbReference type="Proteomes" id="UP000199550"/>
    </source>
</evidence>
<reference evidence="11 12" key="1">
    <citation type="submission" date="2016-10" db="EMBL/GenBank/DDBJ databases">
        <authorList>
            <person name="de Groot N.N."/>
        </authorList>
    </citation>
    <scope>NUCLEOTIDE SEQUENCE [LARGE SCALE GENOMIC DNA]</scope>
    <source>
        <strain evidence="11 12">DSM 16199</strain>
    </source>
</reference>
<comment type="function">
    <text evidence="9">Catalyzes the first step in the biosynthesis of ornithine lipids, which are phosphorus-free membrane lipids. Catalyzes the 3-hydroxyacyl-acyl carrier protein-dependent acylation of ornithine to form lyso-ornithine lipid (LOL).</text>
</comment>
<dbReference type="SUPFAM" id="SSF55729">
    <property type="entry name" value="Acyl-CoA N-acyltransferases (Nat)"/>
    <property type="match status" value="1"/>
</dbReference>
<dbReference type="PANTHER" id="PTHR37323">
    <property type="entry name" value="GCN5-RELATED N-ACETYLTRANSFERASE"/>
    <property type="match status" value="1"/>
</dbReference>
<evidence type="ECO:0000256" key="1">
    <source>
        <dbReference type="ARBA" id="ARBA00005189"/>
    </source>
</evidence>
<accession>A0A1I4CJQ2</accession>
<dbReference type="InterPro" id="IPR052351">
    <property type="entry name" value="Ornithine_N-alpha-AT"/>
</dbReference>
<dbReference type="AlphaFoldDB" id="A0A1I4CJQ2"/>
<comment type="pathway">
    <text evidence="1">Lipid metabolism.</text>
</comment>
<sequence length="254" mass="26770">MTQPSPVFRTRLAASAQDIAAAQRLRYSVFVRELGACGGLIDHAAQTEADRFDPFADHLLLEDTAQPGAPVVGAYRLMSAAQAAAAGGFSAAPEFDLTPLLATGRPVLELGRSCLLPAYRGGPAMMHLFAALAQIAADRGDAIMFGVASFHGTDARALSAPLAYLRQHHLAPAHLRARAHGPGAAVMPAQDPTDRKAALRDIPPLIKAYLRLGGVVGEGACVDAAFNTVDVCMILDPTLMTTAQRARAVPERMR</sequence>
<comment type="catalytic activity">
    <reaction evidence="10">
        <text>a (3R)-hydroxyacyl-[ACP] + L-ornithine = a lyso-ornithine lipid + holo-[ACP] + H(+)</text>
        <dbReference type="Rhea" id="RHEA:20633"/>
        <dbReference type="Rhea" id="RHEA-COMP:9685"/>
        <dbReference type="Rhea" id="RHEA-COMP:9945"/>
        <dbReference type="ChEBI" id="CHEBI:15378"/>
        <dbReference type="ChEBI" id="CHEBI:46911"/>
        <dbReference type="ChEBI" id="CHEBI:64479"/>
        <dbReference type="ChEBI" id="CHEBI:78827"/>
        <dbReference type="ChEBI" id="CHEBI:138482"/>
        <dbReference type="EC" id="2.3.2.30"/>
    </reaction>
    <physiologicalReaction direction="left-to-right" evidence="10">
        <dbReference type="Rhea" id="RHEA:20634"/>
    </physiologicalReaction>
</comment>
<dbReference type="STRING" id="195913.SAMN04488004_102213"/>
<name>A0A1I4CJQ2_9RHOB</name>
<proteinExistence type="inferred from homology"/>
<dbReference type="PANTHER" id="PTHR37323:SF1">
    <property type="entry name" value="L-ORNITHINE N(ALPHA)-ACYLTRANSFERASE"/>
    <property type="match status" value="1"/>
</dbReference>
<dbReference type="Pfam" id="PF13444">
    <property type="entry name" value="Acetyltransf_5"/>
    <property type="match status" value="1"/>
</dbReference>
<evidence type="ECO:0000256" key="9">
    <source>
        <dbReference type="ARBA" id="ARBA00045724"/>
    </source>
</evidence>
<dbReference type="GO" id="GO:0043810">
    <property type="term" value="F:ornithine-acyl [acyl carrier protein] N-acyltransferase activity"/>
    <property type="evidence" value="ECO:0007669"/>
    <property type="project" value="UniProtKB-EC"/>
</dbReference>
<evidence type="ECO:0000313" key="11">
    <source>
        <dbReference type="EMBL" id="SFK81494.1"/>
    </source>
</evidence>
<dbReference type="Gene3D" id="3.40.630.30">
    <property type="match status" value="1"/>
</dbReference>
<evidence type="ECO:0000256" key="6">
    <source>
        <dbReference type="ARBA" id="ARBA00038095"/>
    </source>
</evidence>
<dbReference type="InterPro" id="IPR016181">
    <property type="entry name" value="Acyl_CoA_acyltransferase"/>
</dbReference>